<keyword evidence="3" id="KW-1185">Reference proteome</keyword>
<sequence length="149" mass="16815">MTAQDRRDRHSTGGDDDQRDDAPADSAHWEDPLAEYALYPIVPPVTGGIEQPHTVVTVRWPDESESHWTECPVCAATPSRTTVFEDVVIYDFDYFGRVVVPVTEHGYLMEWLRLHDNASDDTWCAALRAYRDAGGVTVNFDHHACPLED</sequence>
<proteinExistence type="predicted"/>
<dbReference type="RefSeq" id="WP_241443075.1">
    <property type="nucleotide sequence ID" value="NZ_BSUJ01000001.1"/>
</dbReference>
<evidence type="ECO:0000313" key="2">
    <source>
        <dbReference type="EMBL" id="GMA18859.1"/>
    </source>
</evidence>
<accession>A0ABQ6HMZ1</accession>
<feature type="compositionally biased region" description="Basic and acidic residues" evidence="1">
    <location>
        <begin position="1"/>
        <end position="13"/>
    </location>
</feature>
<dbReference type="Proteomes" id="UP001157109">
    <property type="component" value="Unassembled WGS sequence"/>
</dbReference>
<evidence type="ECO:0000313" key="3">
    <source>
        <dbReference type="Proteomes" id="UP001157109"/>
    </source>
</evidence>
<feature type="region of interest" description="Disordered" evidence="1">
    <location>
        <begin position="1"/>
        <end position="26"/>
    </location>
</feature>
<dbReference type="EMBL" id="BSUJ01000001">
    <property type="protein sequence ID" value="GMA18859.1"/>
    <property type="molecule type" value="Genomic_DNA"/>
</dbReference>
<evidence type="ECO:0000256" key="1">
    <source>
        <dbReference type="SAM" id="MobiDB-lite"/>
    </source>
</evidence>
<name>A0ABQ6HMZ1_9MICO</name>
<gene>
    <name evidence="2" type="ORF">GCM10025862_08800</name>
</gene>
<protein>
    <submittedName>
        <fullName evidence="2">Uncharacterized protein</fullName>
    </submittedName>
</protein>
<reference evidence="3" key="1">
    <citation type="journal article" date="2019" name="Int. J. Syst. Evol. Microbiol.">
        <title>The Global Catalogue of Microorganisms (GCM) 10K type strain sequencing project: providing services to taxonomists for standard genome sequencing and annotation.</title>
        <authorList>
            <consortium name="The Broad Institute Genomics Platform"/>
            <consortium name="The Broad Institute Genome Sequencing Center for Infectious Disease"/>
            <person name="Wu L."/>
            <person name="Ma J."/>
        </authorList>
    </citation>
    <scope>NUCLEOTIDE SEQUENCE [LARGE SCALE GENOMIC DNA]</scope>
    <source>
        <strain evidence="3">NBRC 105830</strain>
    </source>
</reference>
<organism evidence="2 3">
    <name type="scientific">Arsenicicoccus piscis</name>
    <dbReference type="NCBI Taxonomy" id="673954"/>
    <lineage>
        <taxon>Bacteria</taxon>
        <taxon>Bacillati</taxon>
        <taxon>Actinomycetota</taxon>
        <taxon>Actinomycetes</taxon>
        <taxon>Micrococcales</taxon>
        <taxon>Intrasporangiaceae</taxon>
        <taxon>Arsenicicoccus</taxon>
    </lineage>
</organism>
<comment type="caution">
    <text evidence="2">The sequence shown here is derived from an EMBL/GenBank/DDBJ whole genome shotgun (WGS) entry which is preliminary data.</text>
</comment>